<protein>
    <submittedName>
        <fullName evidence="1">Uncharacterized protein</fullName>
    </submittedName>
</protein>
<dbReference type="Proteomes" id="UP000236738">
    <property type="component" value="Unassembled WGS sequence"/>
</dbReference>
<organism evidence="1 2">
    <name type="scientific">Halpernia humi</name>
    <dbReference type="NCBI Taxonomy" id="493375"/>
    <lineage>
        <taxon>Bacteria</taxon>
        <taxon>Pseudomonadati</taxon>
        <taxon>Bacteroidota</taxon>
        <taxon>Flavobacteriia</taxon>
        <taxon>Flavobacteriales</taxon>
        <taxon>Weeksellaceae</taxon>
        <taxon>Chryseobacterium group</taxon>
        <taxon>Halpernia</taxon>
    </lineage>
</organism>
<evidence type="ECO:0000313" key="1">
    <source>
        <dbReference type="EMBL" id="SEF70505.1"/>
    </source>
</evidence>
<reference evidence="2" key="1">
    <citation type="submission" date="2016-10" db="EMBL/GenBank/DDBJ databases">
        <authorList>
            <person name="Varghese N."/>
            <person name="Submissions S."/>
        </authorList>
    </citation>
    <scope>NUCLEOTIDE SEQUENCE [LARGE SCALE GENOMIC DNA]</scope>
    <source>
        <strain evidence="2">DSM 21580</strain>
    </source>
</reference>
<evidence type="ECO:0000313" key="2">
    <source>
        <dbReference type="Proteomes" id="UP000236738"/>
    </source>
</evidence>
<proteinExistence type="predicted"/>
<sequence>MTNKLSADFFNDPIEKPSFISVNDQVNDSDINNSYMRYMQIQQQQQQ</sequence>
<name>A0A1H5U5X4_9FLAO</name>
<dbReference type="RefSeq" id="WP_159969820.1">
    <property type="nucleotide sequence ID" value="NZ_FNUS01000001.1"/>
</dbReference>
<accession>A0A1H5U5X4</accession>
<dbReference type="AlphaFoldDB" id="A0A1H5U5X4"/>
<keyword evidence="2" id="KW-1185">Reference proteome</keyword>
<gene>
    <name evidence="1" type="ORF">SAMN05421847_0681</name>
</gene>
<dbReference type="EMBL" id="FNUS01000001">
    <property type="protein sequence ID" value="SEF70505.1"/>
    <property type="molecule type" value="Genomic_DNA"/>
</dbReference>